<name>A0A8R1IRQ3_CAEJA</name>
<evidence type="ECO:0000313" key="1">
    <source>
        <dbReference type="EnsemblMetazoa" id="CJA41858.1"/>
    </source>
</evidence>
<reference evidence="2" key="1">
    <citation type="submission" date="2010-08" db="EMBL/GenBank/DDBJ databases">
        <authorList>
            <consortium name="Caenorhabditis japonica Sequencing Consortium"/>
            <person name="Wilson R.K."/>
        </authorList>
    </citation>
    <scope>NUCLEOTIDE SEQUENCE [LARGE SCALE GENOMIC DNA]</scope>
    <source>
        <strain evidence="2">DF5081</strain>
    </source>
</reference>
<accession>A0A8R1IRQ3</accession>
<protein>
    <submittedName>
        <fullName evidence="1">Uncharacterized protein</fullName>
    </submittedName>
</protein>
<keyword evidence="2" id="KW-1185">Reference proteome</keyword>
<sequence>MTRPGIHQLGHGVRRVDLVGRKCLEGAPRIRKLLKRHTAPRTEGKATTSTSALLTQFAPRGVPEQLDFKQLHSVQFYSISVLYRFAISSAALTRFIPNFPKLPEKL</sequence>
<dbReference type="AlphaFoldDB" id="A0A8R1IRQ3"/>
<dbReference type="Proteomes" id="UP000005237">
    <property type="component" value="Unassembled WGS sequence"/>
</dbReference>
<dbReference type="EnsemblMetazoa" id="CJA41858.1">
    <property type="protein sequence ID" value="CJA41858.1"/>
    <property type="gene ID" value="WBGene00217706"/>
</dbReference>
<proteinExistence type="predicted"/>
<reference evidence="1" key="2">
    <citation type="submission" date="2022-06" db="UniProtKB">
        <authorList>
            <consortium name="EnsemblMetazoa"/>
        </authorList>
    </citation>
    <scope>IDENTIFICATION</scope>
    <source>
        <strain evidence="1">DF5081</strain>
    </source>
</reference>
<evidence type="ECO:0000313" key="2">
    <source>
        <dbReference type="Proteomes" id="UP000005237"/>
    </source>
</evidence>
<organism evidence="1 2">
    <name type="scientific">Caenorhabditis japonica</name>
    <dbReference type="NCBI Taxonomy" id="281687"/>
    <lineage>
        <taxon>Eukaryota</taxon>
        <taxon>Metazoa</taxon>
        <taxon>Ecdysozoa</taxon>
        <taxon>Nematoda</taxon>
        <taxon>Chromadorea</taxon>
        <taxon>Rhabditida</taxon>
        <taxon>Rhabditina</taxon>
        <taxon>Rhabditomorpha</taxon>
        <taxon>Rhabditoidea</taxon>
        <taxon>Rhabditidae</taxon>
        <taxon>Peloderinae</taxon>
        <taxon>Caenorhabditis</taxon>
    </lineage>
</organism>